<proteinExistence type="predicted"/>
<evidence type="ECO:0008006" key="3">
    <source>
        <dbReference type="Google" id="ProtNLM"/>
    </source>
</evidence>
<feature type="signal peptide" evidence="1">
    <location>
        <begin position="1"/>
        <end position="20"/>
    </location>
</feature>
<keyword evidence="1" id="KW-0732">Signal</keyword>
<organism evidence="2">
    <name type="scientific">Tanacetum cinerariifolium</name>
    <name type="common">Dalmatian daisy</name>
    <name type="synonym">Chrysanthemum cinerariifolium</name>
    <dbReference type="NCBI Taxonomy" id="118510"/>
    <lineage>
        <taxon>Eukaryota</taxon>
        <taxon>Viridiplantae</taxon>
        <taxon>Streptophyta</taxon>
        <taxon>Embryophyta</taxon>
        <taxon>Tracheophyta</taxon>
        <taxon>Spermatophyta</taxon>
        <taxon>Magnoliopsida</taxon>
        <taxon>eudicotyledons</taxon>
        <taxon>Gunneridae</taxon>
        <taxon>Pentapetalae</taxon>
        <taxon>asterids</taxon>
        <taxon>campanulids</taxon>
        <taxon>Asterales</taxon>
        <taxon>Asteraceae</taxon>
        <taxon>Asteroideae</taxon>
        <taxon>Anthemideae</taxon>
        <taxon>Anthemidinae</taxon>
        <taxon>Tanacetum</taxon>
    </lineage>
</organism>
<dbReference type="PROSITE" id="PS51257">
    <property type="entry name" value="PROKAR_LIPOPROTEIN"/>
    <property type="match status" value="1"/>
</dbReference>
<gene>
    <name evidence="2" type="ORF">Tci_893048</name>
</gene>
<dbReference type="EMBL" id="BKCJ011327163">
    <property type="protein sequence ID" value="GFD21079.1"/>
    <property type="molecule type" value="Genomic_DNA"/>
</dbReference>
<comment type="caution">
    <text evidence="2">The sequence shown here is derived from an EMBL/GenBank/DDBJ whole genome shotgun (WGS) entry which is preliminary data.</text>
</comment>
<evidence type="ECO:0000313" key="2">
    <source>
        <dbReference type="EMBL" id="GFD21079.1"/>
    </source>
</evidence>
<evidence type="ECO:0000256" key="1">
    <source>
        <dbReference type="SAM" id="SignalP"/>
    </source>
</evidence>
<reference evidence="2" key="1">
    <citation type="journal article" date="2019" name="Sci. Rep.">
        <title>Draft genome of Tanacetum cinerariifolium, the natural source of mosquito coil.</title>
        <authorList>
            <person name="Yamashiro T."/>
            <person name="Shiraishi A."/>
            <person name="Satake H."/>
            <person name="Nakayama K."/>
        </authorList>
    </citation>
    <scope>NUCLEOTIDE SEQUENCE</scope>
</reference>
<name>A0A699UHV1_TANCI</name>
<protein>
    <recommendedName>
        <fullName evidence="3">Lipoprotein</fullName>
    </recommendedName>
</protein>
<feature type="chain" id="PRO_5025359329" description="Lipoprotein" evidence="1">
    <location>
        <begin position="21"/>
        <end position="94"/>
    </location>
</feature>
<sequence length="94" mass="10393">MHKPRQLLVIVLLGTGACQQAPPVACHLTPERLMQQQRISMQDIQLEADTIAITSDASLCWQPLGAGDSLRYLPTFYKQPRQQAPRAAKVSAPQ</sequence>
<accession>A0A699UHV1</accession>
<dbReference type="AlphaFoldDB" id="A0A699UHV1"/>